<proteinExistence type="predicted"/>
<accession>A0ABU6ZVJ5</accession>
<evidence type="ECO:0000313" key="2">
    <source>
        <dbReference type="EMBL" id="MED6226055.1"/>
    </source>
</evidence>
<sequence length="88" mass="9904">TPTAPISETPQPRKIRGTARMSMKQIRRRFSERIIATGGPSRAVTIERIIIDDSSDSKINKKIEDDAKELSAMDEPLVPEKEEVPDEE</sequence>
<gene>
    <name evidence="2" type="ORF">PIB30_099738</name>
</gene>
<evidence type="ECO:0000256" key="1">
    <source>
        <dbReference type="SAM" id="MobiDB-lite"/>
    </source>
</evidence>
<feature type="region of interest" description="Disordered" evidence="1">
    <location>
        <begin position="66"/>
        <end position="88"/>
    </location>
</feature>
<dbReference type="Proteomes" id="UP001341840">
    <property type="component" value="Unassembled WGS sequence"/>
</dbReference>
<reference evidence="2 3" key="1">
    <citation type="journal article" date="2023" name="Plants (Basel)">
        <title>Bridging the Gap: Combining Genomics and Transcriptomics Approaches to Understand Stylosanthes scabra, an Orphan Legume from the Brazilian Caatinga.</title>
        <authorList>
            <person name="Ferreira-Neto J.R.C."/>
            <person name="da Silva M.D."/>
            <person name="Binneck E."/>
            <person name="de Melo N.F."/>
            <person name="da Silva R.H."/>
            <person name="de Melo A.L.T.M."/>
            <person name="Pandolfi V."/>
            <person name="Bustamante F.O."/>
            <person name="Brasileiro-Vidal A.C."/>
            <person name="Benko-Iseppon A.M."/>
        </authorList>
    </citation>
    <scope>NUCLEOTIDE SEQUENCE [LARGE SCALE GENOMIC DNA]</scope>
    <source>
        <tissue evidence="2">Leaves</tissue>
    </source>
</reference>
<feature type="compositionally biased region" description="Polar residues" evidence="1">
    <location>
        <begin position="1"/>
        <end position="10"/>
    </location>
</feature>
<keyword evidence="3" id="KW-1185">Reference proteome</keyword>
<feature type="region of interest" description="Disordered" evidence="1">
    <location>
        <begin position="1"/>
        <end position="23"/>
    </location>
</feature>
<protein>
    <submittedName>
        <fullName evidence="2">Uncharacterized protein</fullName>
    </submittedName>
</protein>
<comment type="caution">
    <text evidence="2">The sequence shown here is derived from an EMBL/GenBank/DDBJ whole genome shotgun (WGS) entry which is preliminary data.</text>
</comment>
<evidence type="ECO:0000313" key="3">
    <source>
        <dbReference type="Proteomes" id="UP001341840"/>
    </source>
</evidence>
<feature type="non-terminal residue" evidence="2">
    <location>
        <position position="1"/>
    </location>
</feature>
<name>A0ABU6ZVJ5_9FABA</name>
<dbReference type="EMBL" id="JASCZI010274565">
    <property type="protein sequence ID" value="MED6226055.1"/>
    <property type="molecule type" value="Genomic_DNA"/>
</dbReference>
<organism evidence="2 3">
    <name type="scientific">Stylosanthes scabra</name>
    <dbReference type="NCBI Taxonomy" id="79078"/>
    <lineage>
        <taxon>Eukaryota</taxon>
        <taxon>Viridiplantae</taxon>
        <taxon>Streptophyta</taxon>
        <taxon>Embryophyta</taxon>
        <taxon>Tracheophyta</taxon>
        <taxon>Spermatophyta</taxon>
        <taxon>Magnoliopsida</taxon>
        <taxon>eudicotyledons</taxon>
        <taxon>Gunneridae</taxon>
        <taxon>Pentapetalae</taxon>
        <taxon>rosids</taxon>
        <taxon>fabids</taxon>
        <taxon>Fabales</taxon>
        <taxon>Fabaceae</taxon>
        <taxon>Papilionoideae</taxon>
        <taxon>50 kb inversion clade</taxon>
        <taxon>dalbergioids sensu lato</taxon>
        <taxon>Dalbergieae</taxon>
        <taxon>Pterocarpus clade</taxon>
        <taxon>Stylosanthes</taxon>
    </lineage>
</organism>